<organism evidence="1 2">
    <name type="scientific">Smallanthus sonchifolius</name>
    <dbReference type="NCBI Taxonomy" id="185202"/>
    <lineage>
        <taxon>Eukaryota</taxon>
        <taxon>Viridiplantae</taxon>
        <taxon>Streptophyta</taxon>
        <taxon>Embryophyta</taxon>
        <taxon>Tracheophyta</taxon>
        <taxon>Spermatophyta</taxon>
        <taxon>Magnoliopsida</taxon>
        <taxon>eudicotyledons</taxon>
        <taxon>Gunneridae</taxon>
        <taxon>Pentapetalae</taxon>
        <taxon>asterids</taxon>
        <taxon>campanulids</taxon>
        <taxon>Asterales</taxon>
        <taxon>Asteraceae</taxon>
        <taxon>Asteroideae</taxon>
        <taxon>Heliantheae alliance</taxon>
        <taxon>Millerieae</taxon>
        <taxon>Smallanthus</taxon>
    </lineage>
</organism>
<evidence type="ECO:0000313" key="2">
    <source>
        <dbReference type="Proteomes" id="UP001056120"/>
    </source>
</evidence>
<reference evidence="2" key="1">
    <citation type="journal article" date="2022" name="Mol. Ecol. Resour.">
        <title>The genomes of chicory, endive, great burdock and yacon provide insights into Asteraceae palaeo-polyploidization history and plant inulin production.</title>
        <authorList>
            <person name="Fan W."/>
            <person name="Wang S."/>
            <person name="Wang H."/>
            <person name="Wang A."/>
            <person name="Jiang F."/>
            <person name="Liu H."/>
            <person name="Zhao H."/>
            <person name="Xu D."/>
            <person name="Zhang Y."/>
        </authorList>
    </citation>
    <scope>NUCLEOTIDE SEQUENCE [LARGE SCALE GENOMIC DNA]</scope>
    <source>
        <strain evidence="2">cv. Yunnan</strain>
    </source>
</reference>
<sequence length="131" mass="14805">MYIHSDIVWRRTGILKEEVIYLCFLFVSIQIGDDVSHFLGGLWSCFKCGWEEMIRTDNMDGLEKKSNIASGTIPLDALFRDGDIPAKSYNVMKDDAYCGEIRIGLNFTAQRSRGFNPTDGNIGGWKQSGRN</sequence>
<name>A0ACB9GUU7_9ASTR</name>
<evidence type="ECO:0000313" key="1">
    <source>
        <dbReference type="EMBL" id="KAI3787389.1"/>
    </source>
</evidence>
<reference evidence="1 2" key="2">
    <citation type="journal article" date="2022" name="Mol. Ecol. Resour.">
        <title>The genomes of chicory, endive, great burdock and yacon provide insights into Asteraceae paleo-polyploidization history and plant inulin production.</title>
        <authorList>
            <person name="Fan W."/>
            <person name="Wang S."/>
            <person name="Wang H."/>
            <person name="Wang A."/>
            <person name="Jiang F."/>
            <person name="Liu H."/>
            <person name="Zhao H."/>
            <person name="Xu D."/>
            <person name="Zhang Y."/>
        </authorList>
    </citation>
    <scope>NUCLEOTIDE SEQUENCE [LARGE SCALE GENOMIC DNA]</scope>
    <source>
        <strain evidence="2">cv. Yunnan</strain>
        <tissue evidence="1">Leaves</tissue>
    </source>
</reference>
<comment type="caution">
    <text evidence="1">The sequence shown here is derived from an EMBL/GenBank/DDBJ whole genome shotgun (WGS) entry which is preliminary data.</text>
</comment>
<gene>
    <name evidence="1" type="ORF">L1987_41830</name>
</gene>
<accession>A0ACB9GUU7</accession>
<protein>
    <submittedName>
        <fullName evidence="1">Uncharacterized protein</fullName>
    </submittedName>
</protein>
<dbReference type="EMBL" id="CM042030">
    <property type="protein sequence ID" value="KAI3787389.1"/>
    <property type="molecule type" value="Genomic_DNA"/>
</dbReference>
<keyword evidence="2" id="KW-1185">Reference proteome</keyword>
<proteinExistence type="predicted"/>
<dbReference type="Proteomes" id="UP001056120">
    <property type="component" value="Linkage Group LG13"/>
</dbReference>